<dbReference type="EMBL" id="BPLR01013338">
    <property type="protein sequence ID" value="GIY60535.1"/>
    <property type="molecule type" value="Genomic_DNA"/>
</dbReference>
<comment type="caution">
    <text evidence="1">The sequence shown here is derived from an EMBL/GenBank/DDBJ whole genome shotgun (WGS) entry which is preliminary data.</text>
</comment>
<gene>
    <name evidence="1" type="ORF">CEXT_695251</name>
</gene>
<accession>A0AAV4URL0</accession>
<protein>
    <submittedName>
        <fullName evidence="1">Uncharacterized protein</fullName>
    </submittedName>
</protein>
<keyword evidence="2" id="KW-1185">Reference proteome</keyword>
<sequence>MFVRAAPVHGARAWGCDRFWAGVAAQHHSSADGWLRPVRHKVSESYFLGTVVDQFDNKAKPPTLYQRHYQFDNKAKRPPIKAKPPTTIKSKNHCYSKLSIKAKPPTIKKQTTYYYQSKTTCYYQSKNHLLLSKQKLLSKQTTYYYQSKTTYYYQSKNHLYYQAHYYQSPPTTIKAKPPTTI</sequence>
<proteinExistence type="predicted"/>
<evidence type="ECO:0000313" key="1">
    <source>
        <dbReference type="EMBL" id="GIY60535.1"/>
    </source>
</evidence>
<dbReference type="Proteomes" id="UP001054945">
    <property type="component" value="Unassembled WGS sequence"/>
</dbReference>
<evidence type="ECO:0000313" key="2">
    <source>
        <dbReference type="Proteomes" id="UP001054945"/>
    </source>
</evidence>
<organism evidence="1 2">
    <name type="scientific">Caerostris extrusa</name>
    <name type="common">Bark spider</name>
    <name type="synonym">Caerostris bankana</name>
    <dbReference type="NCBI Taxonomy" id="172846"/>
    <lineage>
        <taxon>Eukaryota</taxon>
        <taxon>Metazoa</taxon>
        <taxon>Ecdysozoa</taxon>
        <taxon>Arthropoda</taxon>
        <taxon>Chelicerata</taxon>
        <taxon>Arachnida</taxon>
        <taxon>Araneae</taxon>
        <taxon>Araneomorphae</taxon>
        <taxon>Entelegynae</taxon>
        <taxon>Araneoidea</taxon>
        <taxon>Araneidae</taxon>
        <taxon>Caerostris</taxon>
    </lineage>
</organism>
<reference evidence="1 2" key="1">
    <citation type="submission" date="2021-06" db="EMBL/GenBank/DDBJ databases">
        <title>Caerostris extrusa draft genome.</title>
        <authorList>
            <person name="Kono N."/>
            <person name="Arakawa K."/>
        </authorList>
    </citation>
    <scope>NUCLEOTIDE SEQUENCE [LARGE SCALE GENOMIC DNA]</scope>
</reference>
<dbReference type="AlphaFoldDB" id="A0AAV4URL0"/>
<name>A0AAV4URL0_CAEEX</name>